<dbReference type="SMART" id="SM00382">
    <property type="entry name" value="AAA"/>
    <property type="match status" value="1"/>
</dbReference>
<dbReference type="InterPro" id="IPR050086">
    <property type="entry name" value="MetN_ABC_transporter-like"/>
</dbReference>
<dbReference type="InterPro" id="IPR003593">
    <property type="entry name" value="AAA+_ATPase"/>
</dbReference>
<keyword evidence="2" id="KW-1003">Cell membrane</keyword>
<dbReference type="PROSITE" id="PS50893">
    <property type="entry name" value="ABC_TRANSPORTER_2"/>
    <property type="match status" value="1"/>
</dbReference>
<dbReference type="Gene3D" id="3.30.70.260">
    <property type="match status" value="1"/>
</dbReference>
<dbReference type="InterPro" id="IPR017871">
    <property type="entry name" value="ABC_transporter-like_CS"/>
</dbReference>
<evidence type="ECO:0000313" key="9">
    <source>
        <dbReference type="EMBL" id="KGO25920.1"/>
    </source>
</evidence>
<keyword evidence="3" id="KW-0547">Nucleotide-binding</keyword>
<evidence type="ECO:0000313" key="10">
    <source>
        <dbReference type="Proteomes" id="UP000030023"/>
    </source>
</evidence>
<evidence type="ECO:0000256" key="7">
    <source>
        <dbReference type="ARBA" id="ARBA00023136"/>
    </source>
</evidence>
<dbReference type="InterPro" id="IPR003439">
    <property type="entry name" value="ABC_transporter-like_ATP-bd"/>
</dbReference>
<dbReference type="InterPro" id="IPR027417">
    <property type="entry name" value="P-loop_NTPase"/>
</dbReference>
<protein>
    <submittedName>
        <fullName evidence="9">ABC transporter ATP-binding protein</fullName>
    </submittedName>
</protein>
<evidence type="ECO:0000256" key="4">
    <source>
        <dbReference type="ARBA" id="ARBA00022840"/>
    </source>
</evidence>
<dbReference type="PANTHER" id="PTHR43166:SF30">
    <property type="entry name" value="METHIONINE IMPORT ATP-BINDING PROTEIN METN"/>
    <property type="match status" value="1"/>
</dbReference>
<dbReference type="Pfam" id="PF00005">
    <property type="entry name" value="ABC_tran"/>
    <property type="match status" value="1"/>
</dbReference>
<name>A0ABR4XPD4_9LACO</name>
<comment type="caution">
    <text evidence="9">The sequence shown here is derived from an EMBL/GenBank/DDBJ whole genome shotgun (WGS) entry which is preliminary data.</text>
</comment>
<dbReference type="PANTHER" id="PTHR43166">
    <property type="entry name" value="AMINO ACID IMPORT ATP-BINDING PROTEIN"/>
    <property type="match status" value="1"/>
</dbReference>
<evidence type="ECO:0000256" key="6">
    <source>
        <dbReference type="ARBA" id="ARBA00022970"/>
    </source>
</evidence>
<dbReference type="Gene3D" id="3.40.50.300">
    <property type="entry name" value="P-loop containing nucleotide triphosphate hydrolases"/>
    <property type="match status" value="1"/>
</dbReference>
<organism evidence="9 10">
    <name type="scientific">Oenococcus alcoholitolerans</name>
    <dbReference type="NCBI Taxonomy" id="931074"/>
    <lineage>
        <taxon>Bacteria</taxon>
        <taxon>Bacillati</taxon>
        <taxon>Bacillota</taxon>
        <taxon>Bacilli</taxon>
        <taxon>Lactobacillales</taxon>
        <taxon>Lactobacillaceae</taxon>
        <taxon>Oenococcus</taxon>
    </lineage>
</organism>
<keyword evidence="7" id="KW-0472">Membrane</keyword>
<evidence type="ECO:0000256" key="2">
    <source>
        <dbReference type="ARBA" id="ARBA00022475"/>
    </source>
</evidence>
<keyword evidence="6" id="KW-0029">Amino-acid transport</keyword>
<dbReference type="PROSITE" id="PS00211">
    <property type="entry name" value="ABC_TRANSPORTER_1"/>
    <property type="match status" value="1"/>
</dbReference>
<reference evidence="9 10" key="1">
    <citation type="journal article" date="2014" name="Antonie Van Leeuwenhoek">
        <title>Oenococcus alcoholitolerans sp. nov., a lactic acid bacteria isolated from cachaca and ethanol fermentation processes.</title>
        <authorList>
            <person name="Badotti F."/>
            <person name="Moreira A.P."/>
            <person name="Tonon L.A."/>
            <person name="de Lucena B.T."/>
            <person name="Gomes Fde C."/>
            <person name="Kruger R."/>
            <person name="Thompson C.C."/>
            <person name="de Morais M.A.Jr."/>
            <person name="Rosa C.A."/>
            <person name="Thompson F.L."/>
        </authorList>
    </citation>
    <scope>NUCLEOTIDE SEQUENCE [LARGE SCALE GENOMIC DNA]</scope>
    <source>
        <strain evidence="9 10">UFRJ-M7.2.18</strain>
    </source>
</reference>
<evidence type="ECO:0000256" key="3">
    <source>
        <dbReference type="ARBA" id="ARBA00022741"/>
    </source>
</evidence>
<feature type="domain" description="ABC transporter" evidence="8">
    <location>
        <begin position="4"/>
        <end position="243"/>
    </location>
</feature>
<gene>
    <name evidence="9" type="ORF">Q757_08165</name>
</gene>
<evidence type="ECO:0000256" key="1">
    <source>
        <dbReference type="ARBA" id="ARBA00022448"/>
    </source>
</evidence>
<evidence type="ECO:0000256" key="5">
    <source>
        <dbReference type="ARBA" id="ARBA00022967"/>
    </source>
</evidence>
<keyword evidence="4 9" id="KW-0067">ATP-binding</keyword>
<proteinExistence type="predicted"/>
<keyword evidence="5" id="KW-1278">Translocase</keyword>
<dbReference type="SUPFAM" id="SSF52540">
    <property type="entry name" value="P-loop containing nucleoside triphosphate hydrolases"/>
    <property type="match status" value="1"/>
</dbReference>
<accession>A0ABR4XPD4</accession>
<keyword evidence="1" id="KW-0813">Transport</keyword>
<dbReference type="EMBL" id="AXCV01000448">
    <property type="protein sequence ID" value="KGO25920.1"/>
    <property type="molecule type" value="Genomic_DNA"/>
</dbReference>
<feature type="non-terminal residue" evidence="9">
    <location>
        <position position="300"/>
    </location>
</feature>
<evidence type="ECO:0000259" key="8">
    <source>
        <dbReference type="PROSITE" id="PS50893"/>
    </source>
</evidence>
<sequence>MSQIELKNVSVDFRQKGKSVRAVNDVSLNIEKGEIFGIVGLSGAGKSTLIRTINRLQLPSSGIVRVNDVDITKIDRRSLAAIRKKIGFIFQNFNLISNRNIYQNIAFALDAAGFPEKDQNEKIDQLLDLVGLRTFKKSYPSQLSGGQRQRVGIARALANDPDILLCDEATSALDLETSEEIINILKMINQRLKITIVFITHQLEVAKDLFDRVAVMENGQVVEKTSIYDLFAKPKSNMAKRLVSRFLKNDLPEQVKKRLKDSSGKVLSLKYQDDGSLDPIITDVAGKNNTSISVLQGRIE</sequence>
<dbReference type="GO" id="GO:0005524">
    <property type="term" value="F:ATP binding"/>
    <property type="evidence" value="ECO:0007669"/>
    <property type="project" value="UniProtKB-KW"/>
</dbReference>
<dbReference type="Proteomes" id="UP000030023">
    <property type="component" value="Unassembled WGS sequence"/>
</dbReference>
<keyword evidence="10" id="KW-1185">Reference proteome</keyword>